<feature type="region of interest" description="Disordered" evidence="1">
    <location>
        <begin position="1"/>
        <end position="63"/>
    </location>
</feature>
<keyword evidence="3" id="KW-1185">Reference proteome</keyword>
<dbReference type="AlphaFoldDB" id="A0A562I581"/>
<feature type="compositionally biased region" description="Low complexity" evidence="1">
    <location>
        <begin position="15"/>
        <end position="31"/>
    </location>
</feature>
<organism evidence="2 3">
    <name type="scientific">Micromonospora olivasterospora</name>
    <dbReference type="NCBI Taxonomy" id="1880"/>
    <lineage>
        <taxon>Bacteria</taxon>
        <taxon>Bacillati</taxon>
        <taxon>Actinomycetota</taxon>
        <taxon>Actinomycetes</taxon>
        <taxon>Micromonosporales</taxon>
        <taxon>Micromonosporaceae</taxon>
        <taxon>Micromonospora</taxon>
    </lineage>
</organism>
<evidence type="ECO:0000313" key="2">
    <source>
        <dbReference type="EMBL" id="TWH65918.1"/>
    </source>
</evidence>
<reference evidence="2 3" key="1">
    <citation type="submission" date="2019-07" db="EMBL/GenBank/DDBJ databases">
        <title>R&amp;d 2014.</title>
        <authorList>
            <person name="Klenk H.-P."/>
        </authorList>
    </citation>
    <scope>NUCLEOTIDE SEQUENCE [LARGE SCALE GENOMIC DNA]</scope>
    <source>
        <strain evidence="2 3">DSM 43868</strain>
    </source>
</reference>
<feature type="region of interest" description="Disordered" evidence="1">
    <location>
        <begin position="80"/>
        <end position="133"/>
    </location>
</feature>
<gene>
    <name evidence="2" type="ORF">JD77_00859</name>
</gene>
<name>A0A562I581_MICOL</name>
<evidence type="ECO:0000256" key="1">
    <source>
        <dbReference type="SAM" id="MobiDB-lite"/>
    </source>
</evidence>
<sequence>MQDRRLLPSASCLLARSRPAAGAGPSASRPSGSGGRGGAVVPVRHPAAGLPGGPFRRVPAGLTGAAPTPASAILHLLPRQTGTNNPIDGPKVQDRSSGSSPGVQGEASLLRGRAASAMSDGRPRRPIGCEAPSFSSRKSLNASARVGLARDVGTDVAERTLVLLLERRAQLVVDVGGDDLCALGDEEFCRAATDAARRARDHRALALQPIRHGFCPSVRPPLTFRPSAGQWHPLIGCWGRVDHAGRTASPALRVPARQPVGAGTGPGRRAVACR</sequence>
<evidence type="ECO:0000313" key="3">
    <source>
        <dbReference type="Proteomes" id="UP000319825"/>
    </source>
</evidence>
<dbReference type="EMBL" id="VLKE01000001">
    <property type="protein sequence ID" value="TWH65918.1"/>
    <property type="molecule type" value="Genomic_DNA"/>
</dbReference>
<dbReference type="Proteomes" id="UP000319825">
    <property type="component" value="Unassembled WGS sequence"/>
</dbReference>
<accession>A0A562I581</accession>
<proteinExistence type="predicted"/>
<protein>
    <submittedName>
        <fullName evidence="2">Uncharacterized protein</fullName>
    </submittedName>
</protein>
<comment type="caution">
    <text evidence="2">The sequence shown here is derived from an EMBL/GenBank/DDBJ whole genome shotgun (WGS) entry which is preliminary data.</text>
</comment>